<name>A0A2Y9QAW8_TRIMA</name>
<dbReference type="GeneID" id="111819029"/>
<evidence type="ECO:0000313" key="3">
    <source>
        <dbReference type="RefSeq" id="XP_023580280.1"/>
    </source>
</evidence>
<evidence type="ECO:0000256" key="1">
    <source>
        <dbReference type="SAM" id="MobiDB-lite"/>
    </source>
</evidence>
<protein>
    <submittedName>
        <fullName evidence="3">Nucleolin-like</fullName>
    </submittedName>
</protein>
<accession>A0A2Y9QAW8</accession>
<dbReference type="InParanoid" id="A0A2Y9QAW8"/>
<dbReference type="GO" id="GO:0003676">
    <property type="term" value="F:nucleic acid binding"/>
    <property type="evidence" value="ECO:0007669"/>
    <property type="project" value="InterPro"/>
</dbReference>
<sequence length="203" mass="23487">MSLSPKEIEDGEDGMSEDKDNGSRDEIVIPPKKGRKVATPPEKKVERKKSLAPTFAEKLVSPSRKRATWAKRAKDRCATPEDRESRRESYEEEEDQDEPVRKTADKRKKEMANQKASPETKKQKLEDRDARTLLIKNLPDKVTQHALKEVFEDAFQVRLVSKAGMSKRYVLYLVLKKNICLLDSSIMEFRYILLNHLCLILEK</sequence>
<feature type="compositionally biased region" description="Basic and acidic residues" evidence="1">
    <location>
        <begin position="75"/>
        <end position="89"/>
    </location>
</feature>
<dbReference type="RefSeq" id="XP_023580280.1">
    <property type="nucleotide sequence ID" value="XM_023724512.1"/>
</dbReference>
<dbReference type="Proteomes" id="UP000248480">
    <property type="component" value="Unplaced"/>
</dbReference>
<proteinExistence type="predicted"/>
<feature type="compositionally biased region" description="Basic residues" evidence="1">
    <location>
        <begin position="63"/>
        <end position="74"/>
    </location>
</feature>
<dbReference type="InterPro" id="IPR035979">
    <property type="entry name" value="RBD_domain_sf"/>
</dbReference>
<organism evidence="2 3">
    <name type="scientific">Trichechus manatus latirostris</name>
    <name type="common">Florida manatee</name>
    <dbReference type="NCBI Taxonomy" id="127582"/>
    <lineage>
        <taxon>Eukaryota</taxon>
        <taxon>Metazoa</taxon>
        <taxon>Chordata</taxon>
        <taxon>Craniata</taxon>
        <taxon>Vertebrata</taxon>
        <taxon>Euteleostomi</taxon>
        <taxon>Mammalia</taxon>
        <taxon>Eutheria</taxon>
        <taxon>Afrotheria</taxon>
        <taxon>Sirenia</taxon>
        <taxon>Trichechidae</taxon>
        <taxon>Trichechus</taxon>
    </lineage>
</organism>
<dbReference type="Gene3D" id="3.30.70.330">
    <property type="match status" value="1"/>
</dbReference>
<feature type="compositionally biased region" description="Basic and acidic residues" evidence="1">
    <location>
        <begin position="16"/>
        <end position="27"/>
    </location>
</feature>
<dbReference type="SUPFAM" id="SSF54928">
    <property type="entry name" value="RNA-binding domain, RBD"/>
    <property type="match status" value="1"/>
</dbReference>
<evidence type="ECO:0000313" key="2">
    <source>
        <dbReference type="Proteomes" id="UP000248480"/>
    </source>
</evidence>
<dbReference type="STRING" id="127582.A0A2Y9QAW8"/>
<feature type="region of interest" description="Disordered" evidence="1">
    <location>
        <begin position="1"/>
        <end position="127"/>
    </location>
</feature>
<dbReference type="InterPro" id="IPR012677">
    <property type="entry name" value="Nucleotide-bd_a/b_plait_sf"/>
</dbReference>
<gene>
    <name evidence="3" type="primary">LOC111819029</name>
</gene>
<dbReference type="KEGG" id="tmu:111819029"/>
<dbReference type="AlphaFoldDB" id="A0A2Y9QAW8"/>
<feature type="compositionally biased region" description="Basic and acidic residues" evidence="1">
    <location>
        <begin position="98"/>
        <end position="127"/>
    </location>
</feature>
<reference evidence="3" key="1">
    <citation type="submission" date="2025-08" db="UniProtKB">
        <authorList>
            <consortium name="RefSeq"/>
        </authorList>
    </citation>
    <scope>IDENTIFICATION</scope>
</reference>
<keyword evidence="2" id="KW-1185">Reference proteome</keyword>